<dbReference type="GO" id="GO:0006355">
    <property type="term" value="P:regulation of DNA-templated transcription"/>
    <property type="evidence" value="ECO:0007669"/>
    <property type="project" value="InterPro"/>
</dbReference>
<keyword evidence="2" id="KW-0805">Transcription regulation</keyword>
<dbReference type="InterPro" id="IPR003441">
    <property type="entry name" value="NAC-dom"/>
</dbReference>
<sequence length="377" mass="42833">MTTLFPPTLDCVPVGFRFRPTDEELVNYYLKNKLLGNDSIVNNVIAEVDVCKFEPCDLPACSVIKSDDPEWFFMCPLEYKYAKSKRISRKTKNGFWKATGKDRNIKVRGTNNVIGIKKTLVYYYGSVPGVKSYWVIHEYHATTFDDNQRTFVLSRLMKKAEKKAEEEIDTVICGEGESSRHMSSDHENQETFEGIPDVSGTLPEIGMESMFQGPHQAEEYFPFSIQQSPISENEQEIPIPNSRLHDAYFGNENIVVQSPFQTLEEEDKFVNSMIIDGEFVTSEKRRHTFVNSPVHSESLRMIYYGSSDTDAEVVSTPCGDILDTSTAFLEHPSSGEYYASKLLKSTYGNVHGSTCFLSFNNGESNHKKESTFRDDFG</sequence>
<feature type="compositionally biased region" description="Basic and acidic residues" evidence="6">
    <location>
        <begin position="177"/>
        <end position="189"/>
    </location>
</feature>
<gene>
    <name evidence="8" type="primary">EVM0008723.1</name>
</gene>
<dbReference type="GO" id="GO:0005634">
    <property type="term" value="C:nucleus"/>
    <property type="evidence" value="ECO:0007669"/>
    <property type="project" value="UniProtKB-SubCell"/>
</dbReference>
<evidence type="ECO:0000256" key="1">
    <source>
        <dbReference type="ARBA" id="ARBA00004123"/>
    </source>
</evidence>
<keyword evidence="4" id="KW-0804">Transcription</keyword>
<feature type="domain" description="NAC" evidence="7">
    <location>
        <begin position="12"/>
        <end position="159"/>
    </location>
</feature>
<dbReference type="InterPro" id="IPR036093">
    <property type="entry name" value="NAC_dom_sf"/>
</dbReference>
<name>A0A896W4Z5_MELAB</name>
<dbReference type="Gene3D" id="2.170.150.80">
    <property type="entry name" value="NAC domain"/>
    <property type="match status" value="1"/>
</dbReference>
<evidence type="ECO:0000256" key="2">
    <source>
        <dbReference type="ARBA" id="ARBA00023015"/>
    </source>
</evidence>
<dbReference type="SUPFAM" id="SSF101941">
    <property type="entry name" value="NAC domain"/>
    <property type="match status" value="1"/>
</dbReference>
<dbReference type="Pfam" id="PF02365">
    <property type="entry name" value="NAM"/>
    <property type="match status" value="1"/>
</dbReference>
<dbReference type="AlphaFoldDB" id="A0A896W4Z5"/>
<evidence type="ECO:0000256" key="5">
    <source>
        <dbReference type="ARBA" id="ARBA00023242"/>
    </source>
</evidence>
<evidence type="ECO:0000313" key="8">
    <source>
        <dbReference type="EMBL" id="QSD99817.1"/>
    </source>
</evidence>
<keyword evidence="3" id="KW-0238">DNA-binding</keyword>
<reference evidence="8" key="1">
    <citation type="journal article" name="Plants (Basel)">
        <title>NAC and MYB Families and Lignin Biosynthesis-Related Members Identification and Expression Analysis in Melilotus albus.</title>
        <authorList>
            <person name="Chen L."/>
            <person name="Wu F."/>
            <person name="Zhang J."/>
        </authorList>
    </citation>
    <scope>NUCLEOTIDE SEQUENCE</scope>
</reference>
<dbReference type="GO" id="GO:0003677">
    <property type="term" value="F:DNA binding"/>
    <property type="evidence" value="ECO:0007669"/>
    <property type="project" value="UniProtKB-KW"/>
</dbReference>
<evidence type="ECO:0000256" key="4">
    <source>
        <dbReference type="ARBA" id="ARBA00023163"/>
    </source>
</evidence>
<evidence type="ECO:0000259" key="7">
    <source>
        <dbReference type="PROSITE" id="PS51005"/>
    </source>
</evidence>
<dbReference type="PROSITE" id="PS51005">
    <property type="entry name" value="NAC"/>
    <property type="match status" value="1"/>
</dbReference>
<protein>
    <submittedName>
        <fullName evidence="8">NAC family transcription factor</fullName>
    </submittedName>
</protein>
<feature type="region of interest" description="Disordered" evidence="6">
    <location>
        <begin position="177"/>
        <end position="196"/>
    </location>
</feature>
<comment type="subcellular location">
    <subcellularLocation>
        <location evidence="1">Nucleus</location>
    </subcellularLocation>
</comment>
<dbReference type="PANTHER" id="PTHR31989">
    <property type="entry name" value="NAC DOMAIN-CONTAINING PROTEIN 82-RELATED"/>
    <property type="match status" value="1"/>
</dbReference>
<proteinExistence type="predicted"/>
<keyword evidence="5" id="KW-0539">Nucleus</keyword>
<evidence type="ECO:0000256" key="3">
    <source>
        <dbReference type="ARBA" id="ARBA00023125"/>
    </source>
</evidence>
<organism evidence="8">
    <name type="scientific">Melilotus albus</name>
    <name type="common">White sweet clover</name>
    <name type="synonym">Melilotus officinalis subsp. albus</name>
    <dbReference type="NCBI Taxonomy" id="47082"/>
    <lineage>
        <taxon>Eukaryota</taxon>
        <taxon>Viridiplantae</taxon>
        <taxon>Streptophyta</taxon>
        <taxon>Embryophyta</taxon>
        <taxon>Tracheophyta</taxon>
        <taxon>Spermatophyta</taxon>
        <taxon>Magnoliopsida</taxon>
        <taxon>eudicotyledons</taxon>
        <taxon>Gunneridae</taxon>
        <taxon>Pentapetalae</taxon>
        <taxon>rosids</taxon>
        <taxon>fabids</taxon>
        <taxon>Fabales</taxon>
        <taxon>Fabaceae</taxon>
        <taxon>Papilionoideae</taxon>
        <taxon>50 kb inversion clade</taxon>
        <taxon>NPAAA clade</taxon>
        <taxon>Hologalegina</taxon>
        <taxon>IRL clade</taxon>
        <taxon>Trifolieae</taxon>
        <taxon>Melilotus</taxon>
    </lineage>
</organism>
<evidence type="ECO:0000256" key="6">
    <source>
        <dbReference type="SAM" id="MobiDB-lite"/>
    </source>
</evidence>
<accession>A0A896W4Z5</accession>
<dbReference type="EMBL" id="MW302663">
    <property type="protein sequence ID" value="QSD99817.1"/>
    <property type="molecule type" value="Genomic_DNA"/>
</dbReference>